<keyword evidence="2" id="KW-1185">Reference proteome</keyword>
<protein>
    <submittedName>
        <fullName evidence="1">Uncharacterized protein</fullName>
    </submittedName>
</protein>
<gene>
    <name evidence="1" type="ORF">GCM10010994_28660</name>
</gene>
<dbReference type="Proteomes" id="UP000637002">
    <property type="component" value="Unassembled WGS sequence"/>
</dbReference>
<accession>A0A916XFM0</accession>
<reference evidence="1" key="1">
    <citation type="journal article" date="2014" name="Int. J. Syst. Evol. Microbiol.">
        <title>Complete genome sequence of Corynebacterium casei LMG S-19264T (=DSM 44701T), isolated from a smear-ripened cheese.</title>
        <authorList>
            <consortium name="US DOE Joint Genome Institute (JGI-PGF)"/>
            <person name="Walter F."/>
            <person name="Albersmeier A."/>
            <person name="Kalinowski J."/>
            <person name="Ruckert C."/>
        </authorList>
    </citation>
    <scope>NUCLEOTIDE SEQUENCE</scope>
    <source>
        <strain evidence="1">CGMCC 1.12919</strain>
    </source>
</reference>
<evidence type="ECO:0000313" key="1">
    <source>
        <dbReference type="EMBL" id="GGC68354.1"/>
    </source>
</evidence>
<dbReference type="EMBL" id="BMGG01000005">
    <property type="protein sequence ID" value="GGC68354.1"/>
    <property type="molecule type" value="Genomic_DNA"/>
</dbReference>
<organism evidence="1 2">
    <name type="scientific">Chelatococcus reniformis</name>
    <dbReference type="NCBI Taxonomy" id="1494448"/>
    <lineage>
        <taxon>Bacteria</taxon>
        <taxon>Pseudomonadati</taxon>
        <taxon>Pseudomonadota</taxon>
        <taxon>Alphaproteobacteria</taxon>
        <taxon>Hyphomicrobiales</taxon>
        <taxon>Chelatococcaceae</taxon>
        <taxon>Chelatococcus</taxon>
    </lineage>
</organism>
<dbReference type="AlphaFoldDB" id="A0A916XFM0"/>
<comment type="caution">
    <text evidence="1">The sequence shown here is derived from an EMBL/GenBank/DDBJ whole genome shotgun (WGS) entry which is preliminary data.</text>
</comment>
<name>A0A916XFM0_9HYPH</name>
<sequence length="86" mass="9760">MSRVSAFKLFVCCENCLKESVRRIDVPDHPDAPADIDELMESSLLQRQRFVCQQCESAIGTITGAGVVYDDEEEEADQEELEPIYF</sequence>
<proteinExistence type="predicted"/>
<evidence type="ECO:0000313" key="2">
    <source>
        <dbReference type="Proteomes" id="UP000637002"/>
    </source>
</evidence>
<dbReference type="RefSeq" id="WP_188609872.1">
    <property type="nucleotide sequence ID" value="NZ_BMGG01000005.1"/>
</dbReference>
<reference evidence="1" key="2">
    <citation type="submission" date="2020-09" db="EMBL/GenBank/DDBJ databases">
        <authorList>
            <person name="Sun Q."/>
            <person name="Zhou Y."/>
        </authorList>
    </citation>
    <scope>NUCLEOTIDE SEQUENCE</scope>
    <source>
        <strain evidence="1">CGMCC 1.12919</strain>
    </source>
</reference>